<organism evidence="1 2">
    <name type="scientific">Weizmannia acidilactici</name>
    <dbReference type="NCBI Taxonomy" id="2607726"/>
    <lineage>
        <taxon>Bacteria</taxon>
        <taxon>Bacillati</taxon>
        <taxon>Bacillota</taxon>
        <taxon>Bacilli</taxon>
        <taxon>Bacillales</taxon>
        <taxon>Bacillaceae</taxon>
        <taxon>Heyndrickxia</taxon>
    </lineage>
</organism>
<dbReference type="AlphaFoldDB" id="A0A5J4JIG4"/>
<name>A0A5J4JIG4_9BACI</name>
<evidence type="ECO:0000313" key="1">
    <source>
        <dbReference type="EMBL" id="GER70320.1"/>
    </source>
</evidence>
<reference evidence="1 2" key="1">
    <citation type="submission" date="2019-09" db="EMBL/GenBank/DDBJ databases">
        <title>Draft genome sequence of Bacillus sp. JC-7.</title>
        <authorList>
            <person name="Tanaka N."/>
            <person name="Shiwa Y."/>
            <person name="Fujita N."/>
            <person name="Tanasupawat S."/>
        </authorList>
    </citation>
    <scope>NUCLEOTIDE SEQUENCE [LARGE SCALE GENOMIC DNA]</scope>
    <source>
        <strain evidence="1 2">JC-7</strain>
    </source>
</reference>
<protein>
    <recommendedName>
        <fullName evidence="3">AMP-binding enzyme C-terminal domain-containing protein</fullName>
    </recommendedName>
</protein>
<evidence type="ECO:0008006" key="3">
    <source>
        <dbReference type="Google" id="ProtNLM"/>
    </source>
</evidence>
<dbReference type="Gene3D" id="3.30.300.30">
    <property type="match status" value="1"/>
</dbReference>
<evidence type="ECO:0000313" key="2">
    <source>
        <dbReference type="Proteomes" id="UP000391919"/>
    </source>
</evidence>
<dbReference type="SUPFAM" id="SSF56801">
    <property type="entry name" value="Acetyl-CoA synthetase-like"/>
    <property type="match status" value="1"/>
</dbReference>
<keyword evidence="2" id="KW-1185">Reference proteome</keyword>
<proteinExistence type="predicted"/>
<dbReference type="Proteomes" id="UP000391919">
    <property type="component" value="Unassembled WGS sequence"/>
</dbReference>
<gene>
    <name evidence="1" type="ORF">BpJC7_16230</name>
</gene>
<dbReference type="InterPro" id="IPR045851">
    <property type="entry name" value="AMP-bd_C_sf"/>
</dbReference>
<sequence length="55" mass="6259">MGDQTAEKELLVYCQEHLAKNKTPKKIVFLDTLPRNGVGKILKMQLRKMAADVVF</sequence>
<comment type="caution">
    <text evidence="1">The sequence shown here is derived from an EMBL/GenBank/DDBJ whole genome shotgun (WGS) entry which is preliminary data.</text>
</comment>
<accession>A0A5J4JIG4</accession>
<dbReference type="EMBL" id="BKZQ01000018">
    <property type="protein sequence ID" value="GER70320.1"/>
    <property type="molecule type" value="Genomic_DNA"/>
</dbReference>